<dbReference type="SUPFAM" id="SSF46689">
    <property type="entry name" value="Homeodomain-like"/>
    <property type="match status" value="1"/>
</dbReference>
<sequence>MAIHGESMRTTSKDGETLTPVLLKVETALDYPNALARVAQYILENPKKAVRQSLGELSAASQSGQATIFRLCRELGFKGFTDFKLALAAEVGQRETEPNRSENLTVNSLDETVSLISRSVSNTRQLVQQEVLASAAPPLLSARHVNIYGSGDSGLAAEVLFHRLRRIGVNARIFVNVGYAHEAAEAMTADDAAIAVSQSGASPDTVEFLRKAHHIGAFSLAITCHPKSSLAKVANVVLQMARLPQPGLSEQMIALPRAVFIAEALAIAIADHAKAVTKSARATR</sequence>
<organism evidence="6 7">
    <name type="scientific">Sinorhizobium garamanticum</name>
    <dbReference type="NCBI Taxonomy" id="680247"/>
    <lineage>
        <taxon>Bacteria</taxon>
        <taxon>Pseudomonadati</taxon>
        <taxon>Pseudomonadota</taxon>
        <taxon>Alphaproteobacteria</taxon>
        <taxon>Hyphomicrobiales</taxon>
        <taxon>Rhizobiaceae</taxon>
        <taxon>Sinorhizobium/Ensifer group</taxon>
        <taxon>Sinorhizobium</taxon>
    </lineage>
</organism>
<accession>A0ABY8DKH1</accession>
<dbReference type="Gene3D" id="3.40.50.10490">
    <property type="entry name" value="Glucose-6-phosphate isomerase like protein, domain 1"/>
    <property type="match status" value="1"/>
</dbReference>
<feature type="domain" description="SIS" evidence="5">
    <location>
        <begin position="135"/>
        <end position="275"/>
    </location>
</feature>
<evidence type="ECO:0000256" key="1">
    <source>
        <dbReference type="ARBA" id="ARBA00023015"/>
    </source>
</evidence>
<dbReference type="Pfam" id="PF01418">
    <property type="entry name" value="HTH_6"/>
    <property type="match status" value="1"/>
</dbReference>
<dbReference type="InterPro" id="IPR046348">
    <property type="entry name" value="SIS_dom_sf"/>
</dbReference>
<dbReference type="InterPro" id="IPR035472">
    <property type="entry name" value="RpiR-like_SIS"/>
</dbReference>
<dbReference type="PROSITE" id="PS51464">
    <property type="entry name" value="SIS"/>
    <property type="match status" value="1"/>
</dbReference>
<keyword evidence="2" id="KW-0238">DNA-binding</keyword>
<dbReference type="CDD" id="cd05013">
    <property type="entry name" value="SIS_RpiR"/>
    <property type="match status" value="1"/>
</dbReference>
<keyword evidence="1" id="KW-0805">Transcription regulation</keyword>
<dbReference type="InterPro" id="IPR036388">
    <property type="entry name" value="WH-like_DNA-bd_sf"/>
</dbReference>
<dbReference type="InterPro" id="IPR047640">
    <property type="entry name" value="RpiR-like"/>
</dbReference>
<dbReference type="InterPro" id="IPR009057">
    <property type="entry name" value="Homeodomain-like_sf"/>
</dbReference>
<reference evidence="6 7" key="1">
    <citation type="submission" date="2023-03" db="EMBL/GenBank/DDBJ databases">
        <authorList>
            <person name="Kaur S."/>
            <person name="Espinosa-Saiz D."/>
            <person name="Velazquez E."/>
            <person name="Menendez E."/>
            <person name="diCenzo G.C."/>
        </authorList>
    </citation>
    <scope>NUCLEOTIDE SEQUENCE [LARGE SCALE GENOMIC DNA]</scope>
    <source>
        <strain evidence="6 7">LMG 24692</strain>
        <plasmid evidence="6 7">unnamed</plasmid>
    </source>
</reference>
<dbReference type="SUPFAM" id="SSF53697">
    <property type="entry name" value="SIS domain"/>
    <property type="match status" value="1"/>
</dbReference>
<evidence type="ECO:0000259" key="4">
    <source>
        <dbReference type="PROSITE" id="PS51071"/>
    </source>
</evidence>
<geneLocation type="plasmid" evidence="6 7">
    <name>unnamed</name>
</geneLocation>
<keyword evidence="7" id="KW-1185">Reference proteome</keyword>
<dbReference type="InterPro" id="IPR000281">
    <property type="entry name" value="HTH_RpiR"/>
</dbReference>
<dbReference type="PANTHER" id="PTHR30514">
    <property type="entry name" value="GLUCOKINASE"/>
    <property type="match status" value="1"/>
</dbReference>
<evidence type="ECO:0000259" key="5">
    <source>
        <dbReference type="PROSITE" id="PS51464"/>
    </source>
</evidence>
<evidence type="ECO:0000313" key="6">
    <source>
        <dbReference type="EMBL" id="WEX91411.1"/>
    </source>
</evidence>
<evidence type="ECO:0000256" key="3">
    <source>
        <dbReference type="ARBA" id="ARBA00023163"/>
    </source>
</evidence>
<name>A0ABY8DKH1_9HYPH</name>
<dbReference type="PROSITE" id="PS51071">
    <property type="entry name" value="HTH_RPIR"/>
    <property type="match status" value="1"/>
</dbReference>
<gene>
    <name evidence="6" type="ORF">PZN02_006184</name>
</gene>
<feature type="domain" description="HTH rpiR-type" evidence="4">
    <location>
        <begin position="18"/>
        <end position="94"/>
    </location>
</feature>
<evidence type="ECO:0000256" key="2">
    <source>
        <dbReference type="ARBA" id="ARBA00023125"/>
    </source>
</evidence>
<keyword evidence="3" id="KW-0804">Transcription</keyword>
<dbReference type="Proteomes" id="UP001229355">
    <property type="component" value="Plasmid unnamed"/>
</dbReference>
<dbReference type="InterPro" id="IPR001347">
    <property type="entry name" value="SIS_dom"/>
</dbReference>
<dbReference type="Gene3D" id="1.10.10.10">
    <property type="entry name" value="Winged helix-like DNA-binding domain superfamily/Winged helix DNA-binding domain"/>
    <property type="match status" value="1"/>
</dbReference>
<protein>
    <submittedName>
        <fullName evidence="6">MurR/RpiR family transcriptional regulator</fullName>
    </submittedName>
</protein>
<keyword evidence="6" id="KW-0614">Plasmid</keyword>
<evidence type="ECO:0000313" key="7">
    <source>
        <dbReference type="Proteomes" id="UP001229355"/>
    </source>
</evidence>
<dbReference type="EMBL" id="CP120375">
    <property type="protein sequence ID" value="WEX91411.1"/>
    <property type="molecule type" value="Genomic_DNA"/>
</dbReference>
<dbReference type="PANTHER" id="PTHR30514:SF1">
    <property type="entry name" value="HTH-TYPE TRANSCRIPTIONAL REGULATOR HEXR-RELATED"/>
    <property type="match status" value="1"/>
</dbReference>
<dbReference type="RefSeq" id="WP_280663373.1">
    <property type="nucleotide sequence ID" value="NZ_CP120375.1"/>
</dbReference>
<proteinExistence type="predicted"/>
<dbReference type="Pfam" id="PF01380">
    <property type="entry name" value="SIS"/>
    <property type="match status" value="1"/>
</dbReference>